<evidence type="ECO:0000259" key="9">
    <source>
        <dbReference type="PROSITE" id="PS51394"/>
    </source>
</evidence>
<dbReference type="GO" id="GO:0005737">
    <property type="term" value="C:cytoplasm"/>
    <property type="evidence" value="ECO:0007669"/>
    <property type="project" value="UniProtKB-SubCell"/>
</dbReference>
<dbReference type="InterPro" id="IPR038122">
    <property type="entry name" value="PFU_sf"/>
</dbReference>
<evidence type="ECO:0000259" key="10">
    <source>
        <dbReference type="PROSITE" id="PS51396"/>
    </source>
</evidence>
<dbReference type="Pfam" id="PF09070">
    <property type="entry name" value="PFU"/>
    <property type="match status" value="1"/>
</dbReference>
<proteinExistence type="inferred from homology"/>
<protein>
    <recommendedName>
        <fullName evidence="13">Phospholipase A-2-activating protein</fullName>
    </recommendedName>
</protein>
<keyword evidence="4" id="KW-0963">Cytoplasm</keyword>
<keyword evidence="12" id="KW-1185">Reference proteome</keyword>
<dbReference type="Proteomes" id="UP001381693">
    <property type="component" value="Unassembled WGS sequence"/>
</dbReference>
<dbReference type="PANTHER" id="PTHR19849:SF0">
    <property type="entry name" value="PHOSPHOLIPASE A-2-ACTIVATING PROTEIN"/>
    <property type="match status" value="1"/>
</dbReference>
<accession>A0AAN8XLU7</accession>
<evidence type="ECO:0000256" key="6">
    <source>
        <dbReference type="ARBA" id="ARBA00022737"/>
    </source>
</evidence>
<dbReference type="GO" id="GO:0010992">
    <property type="term" value="P:ubiquitin recycling"/>
    <property type="evidence" value="ECO:0007669"/>
    <property type="project" value="TreeGrafter"/>
</dbReference>
<evidence type="ECO:0000256" key="8">
    <source>
        <dbReference type="PROSITE-ProRule" id="PRU00221"/>
    </source>
</evidence>
<dbReference type="SUPFAM" id="SSF50978">
    <property type="entry name" value="WD40 repeat-like"/>
    <property type="match status" value="1"/>
</dbReference>
<feature type="repeat" description="WD" evidence="8">
    <location>
        <begin position="192"/>
        <end position="222"/>
    </location>
</feature>
<keyword evidence="6" id="KW-0677">Repeat</keyword>
<evidence type="ECO:0000256" key="7">
    <source>
        <dbReference type="ARBA" id="ARBA00023242"/>
    </source>
</evidence>
<dbReference type="InterPro" id="IPR001680">
    <property type="entry name" value="WD40_rpt"/>
</dbReference>
<dbReference type="PROSITE" id="PS51394">
    <property type="entry name" value="PFU"/>
    <property type="match status" value="1"/>
</dbReference>
<evidence type="ECO:0000256" key="5">
    <source>
        <dbReference type="ARBA" id="ARBA00022574"/>
    </source>
</evidence>
<gene>
    <name evidence="11" type="ORF">SK128_004896</name>
</gene>
<evidence type="ECO:0000313" key="12">
    <source>
        <dbReference type="Proteomes" id="UP001381693"/>
    </source>
</evidence>
<dbReference type="SMART" id="SM00320">
    <property type="entry name" value="WD40"/>
    <property type="match status" value="7"/>
</dbReference>
<dbReference type="AlphaFoldDB" id="A0AAN8XLU7"/>
<dbReference type="PANTHER" id="PTHR19849">
    <property type="entry name" value="PHOSPHOLIPASE A-2-ACTIVATING PROTEIN"/>
    <property type="match status" value="1"/>
</dbReference>
<comment type="subcellular location">
    <subcellularLocation>
        <location evidence="2">Cytoplasm</location>
    </subcellularLocation>
    <subcellularLocation>
        <location evidence="1">Nucleus</location>
    </subcellularLocation>
</comment>
<dbReference type="PROSITE" id="PS50082">
    <property type="entry name" value="WD_REPEATS_2"/>
    <property type="match status" value="4"/>
</dbReference>
<dbReference type="CDD" id="cd00200">
    <property type="entry name" value="WD40"/>
    <property type="match status" value="1"/>
</dbReference>
<feature type="domain" description="PUL" evidence="10">
    <location>
        <begin position="522"/>
        <end position="778"/>
    </location>
</feature>
<organism evidence="11 12">
    <name type="scientific">Halocaridina rubra</name>
    <name type="common">Hawaiian red shrimp</name>
    <dbReference type="NCBI Taxonomy" id="373956"/>
    <lineage>
        <taxon>Eukaryota</taxon>
        <taxon>Metazoa</taxon>
        <taxon>Ecdysozoa</taxon>
        <taxon>Arthropoda</taxon>
        <taxon>Crustacea</taxon>
        <taxon>Multicrustacea</taxon>
        <taxon>Malacostraca</taxon>
        <taxon>Eumalacostraca</taxon>
        <taxon>Eucarida</taxon>
        <taxon>Decapoda</taxon>
        <taxon>Pleocyemata</taxon>
        <taxon>Caridea</taxon>
        <taxon>Atyoidea</taxon>
        <taxon>Atyidae</taxon>
        <taxon>Halocaridina</taxon>
    </lineage>
</organism>
<dbReference type="PROSITE" id="PS51396">
    <property type="entry name" value="PUL"/>
    <property type="match status" value="1"/>
</dbReference>
<comment type="caution">
    <text evidence="11">The sequence shown here is derived from an EMBL/GenBank/DDBJ whole genome shotgun (WGS) entry which is preliminary data.</text>
</comment>
<dbReference type="Gene3D" id="2.130.10.10">
    <property type="entry name" value="YVTN repeat-like/Quinoprotein amine dehydrogenase"/>
    <property type="match status" value="1"/>
</dbReference>
<dbReference type="EMBL" id="JAXCGZ010004089">
    <property type="protein sequence ID" value="KAK7082303.1"/>
    <property type="molecule type" value="Genomic_DNA"/>
</dbReference>
<dbReference type="Pfam" id="PF00400">
    <property type="entry name" value="WD40"/>
    <property type="match status" value="7"/>
</dbReference>
<dbReference type="InterPro" id="IPR036322">
    <property type="entry name" value="WD40_repeat_dom_sf"/>
</dbReference>
<dbReference type="FunFam" id="2.130.10.10:FF:000175">
    <property type="entry name" value="Phospholipase A-2-activating protein"/>
    <property type="match status" value="1"/>
</dbReference>
<dbReference type="InterPro" id="IPR015155">
    <property type="entry name" value="PFU"/>
</dbReference>
<dbReference type="GO" id="GO:0043130">
    <property type="term" value="F:ubiquitin binding"/>
    <property type="evidence" value="ECO:0007669"/>
    <property type="project" value="TreeGrafter"/>
</dbReference>
<dbReference type="Gene3D" id="1.25.10.10">
    <property type="entry name" value="Leucine-rich Repeat Variant"/>
    <property type="match status" value="1"/>
</dbReference>
<reference evidence="11 12" key="1">
    <citation type="submission" date="2023-11" db="EMBL/GenBank/DDBJ databases">
        <title>Halocaridina rubra genome assembly.</title>
        <authorList>
            <person name="Smith C."/>
        </authorList>
    </citation>
    <scope>NUCLEOTIDE SEQUENCE [LARGE SCALE GENOMIC DNA]</scope>
    <source>
        <strain evidence="11">EP-1</strain>
        <tissue evidence="11">Whole</tissue>
    </source>
</reference>
<dbReference type="GO" id="GO:0005634">
    <property type="term" value="C:nucleus"/>
    <property type="evidence" value="ECO:0007669"/>
    <property type="project" value="UniProtKB-SubCell"/>
</dbReference>
<feature type="domain" description="PFU" evidence="9">
    <location>
        <begin position="370"/>
        <end position="468"/>
    </location>
</feature>
<evidence type="ECO:0000256" key="3">
    <source>
        <dbReference type="ARBA" id="ARBA00008495"/>
    </source>
</evidence>
<keyword evidence="5 8" id="KW-0853">WD repeat</keyword>
<comment type="similarity">
    <text evidence="3">Belongs to the WD repeat PLAP family.</text>
</comment>
<name>A0AAN8XLU7_HALRR</name>
<evidence type="ECO:0000256" key="1">
    <source>
        <dbReference type="ARBA" id="ARBA00004123"/>
    </source>
</evidence>
<dbReference type="InterPro" id="IPR011989">
    <property type="entry name" value="ARM-like"/>
</dbReference>
<dbReference type="InterPro" id="IPR015943">
    <property type="entry name" value="WD40/YVTN_repeat-like_dom_sf"/>
</dbReference>
<keyword evidence="7" id="KW-0539">Nucleus</keyword>
<dbReference type="InterPro" id="IPR013535">
    <property type="entry name" value="PUL_dom"/>
</dbReference>
<dbReference type="PROSITE" id="PS50294">
    <property type="entry name" value="WD_REPEATS_REGION"/>
    <property type="match status" value="2"/>
</dbReference>
<evidence type="ECO:0000313" key="11">
    <source>
        <dbReference type="EMBL" id="KAK7082303.1"/>
    </source>
</evidence>
<feature type="repeat" description="WD" evidence="8">
    <location>
        <begin position="106"/>
        <end position="136"/>
    </location>
</feature>
<feature type="repeat" description="WD" evidence="8">
    <location>
        <begin position="14"/>
        <end position="45"/>
    </location>
</feature>
<dbReference type="Gene3D" id="3.10.20.870">
    <property type="entry name" value="PFU (PLAA family ubiquitin binding), C-terminal domain"/>
    <property type="match status" value="1"/>
</dbReference>
<dbReference type="Pfam" id="PF08324">
    <property type="entry name" value="PUL"/>
    <property type="match status" value="1"/>
</dbReference>
<evidence type="ECO:0000256" key="2">
    <source>
        <dbReference type="ARBA" id="ARBA00004496"/>
    </source>
</evidence>
<dbReference type="GO" id="GO:0043161">
    <property type="term" value="P:proteasome-mediated ubiquitin-dependent protein catabolic process"/>
    <property type="evidence" value="ECO:0007669"/>
    <property type="project" value="TreeGrafter"/>
</dbReference>
<evidence type="ECO:0008006" key="13">
    <source>
        <dbReference type="Google" id="ProtNLM"/>
    </source>
</evidence>
<evidence type="ECO:0000256" key="4">
    <source>
        <dbReference type="ARBA" id="ARBA00022490"/>
    </source>
</evidence>
<sequence>MGEIEGVYKLRCNLYGHSKDVRAVATTNDGRVLTASRDAAAKLWSPLSDRVAYEEKQTYTGHSGYVTSICAIPGNSENPDGFVVTGSRDTTILVFPLGGGSPVHTLTGHSDTVSSLFWSSDILISGSWDHSARLWKGWECVYEMNAHAGPVWSVVVLPRPNQGSSSQPPSVLTASADKTIKLWKDGKVCITFKGHKDCVRDLSVMSDTHFLSCSNDASVMLWAVSGECLATYYGHSNFIYSINCIGGSTGFITGGEDRTLRVWRSDGTCVQTIHLPAQSVWAVASLPNSDIVCGTSDGMCRIFSASKECQADAEDQKAFEDSVAKSTMTVGDVGGIKKSDLPGKEALFAPGKRDGHTIMIREGDKVNCYAWSAADQQWSAVGEVVGGAGGSQETSGKVLYEGKEYDFVFEVELDEGTRKKLPYNIREDPYFAAQRFIHQHELPQEFLDQVATFIINNTKGMTLGMEGGGQYVDPFTGGSRYTPESGVPFGGLGSSGSNRPDPFTGSSSYSTQQAMALSSASEFFPQLLPLKFESCNPTGILTKIKESNAILPSESQLSDAVLESLVASVSDASSVDPQNLAPLEIALQWPAEFVWPALDVLRLALRSEKLQRAWLTKDKGLGLVNLLVTLIRPPSSITSQLLALRCLANMASHEPGCCVLAQSREQVVSSAVEISPYANKNMEIAAATLLLNYSVLLTKTGTLEDQCQILSGAGAVAMCSKDTEAQFRSLVALGTLLAHSAECRSLAANLDIKSVVQVLSLVTNPCKVGECAGHILRLL</sequence>
<feature type="repeat" description="WD" evidence="8">
    <location>
        <begin position="232"/>
        <end position="263"/>
    </location>
</feature>